<feature type="active site" evidence="5 6">
    <location>
        <position position="68"/>
    </location>
</feature>
<dbReference type="SMART" id="SM00720">
    <property type="entry name" value="calpain_III"/>
    <property type="match status" value="2"/>
</dbReference>
<dbReference type="AlphaFoldDB" id="A0A979EJQ5"/>
<dbReference type="Proteomes" id="UP000221080">
    <property type="component" value="Chromosome 20"/>
</dbReference>
<dbReference type="CDD" id="cd00044">
    <property type="entry name" value="CysPc"/>
    <property type="match status" value="1"/>
</dbReference>
<reference evidence="9" key="1">
    <citation type="journal article" date="2016" name="Nat. Commun.">
        <title>The channel catfish genome sequence provides insights into the evolution of scale formation in teleosts.</title>
        <authorList>
            <person name="Liu Z."/>
            <person name="Liu S."/>
            <person name="Yao J."/>
            <person name="Bao L."/>
            <person name="Zhang J."/>
            <person name="Li Y."/>
            <person name="Jiang C."/>
            <person name="Sun L."/>
            <person name="Wang R."/>
            <person name="Zhang Y."/>
            <person name="Zhou T."/>
            <person name="Zeng Q."/>
            <person name="Fu Q."/>
            <person name="Gao S."/>
            <person name="Li N."/>
            <person name="Koren S."/>
            <person name="Jiang Y."/>
            <person name="Zimin A."/>
            <person name="Xu P."/>
            <person name="Phillippy A.M."/>
            <person name="Geng X."/>
            <person name="Song L."/>
            <person name="Sun F."/>
            <person name="Li C."/>
            <person name="Wang X."/>
            <person name="Chen A."/>
            <person name="Jin Y."/>
            <person name="Yuan Z."/>
            <person name="Yang Y."/>
            <person name="Tan S."/>
            <person name="Peatman E."/>
            <person name="Lu J."/>
            <person name="Qin Z."/>
            <person name="Dunham R."/>
            <person name="Li Z."/>
            <person name="Sonstegard T."/>
            <person name="Feng J."/>
            <person name="Danzmann R.G."/>
            <person name="Schroeder S."/>
            <person name="Scheffler B."/>
            <person name="Duke M.V."/>
            <person name="Ballard L."/>
            <person name="Kucuktas H."/>
            <person name="Kaltenboeck L."/>
            <person name="Liu H."/>
            <person name="Armbruster J."/>
            <person name="Xie Y."/>
            <person name="Kirby M.L."/>
            <person name="Tian Y."/>
            <person name="Flanagan M.E."/>
            <person name="Mu W."/>
            <person name="Waldbieser G.C."/>
        </authorList>
    </citation>
    <scope>NUCLEOTIDE SEQUENCE [LARGE SCALE GENOMIC DNA]</scope>
    <source>
        <strain evidence="9">SDA103</strain>
    </source>
</reference>
<evidence type="ECO:0000256" key="4">
    <source>
        <dbReference type="ARBA" id="ARBA00022807"/>
    </source>
</evidence>
<accession>A0A979EJQ5</accession>
<keyword evidence="3 6" id="KW-0378">Hydrolase</keyword>
<keyword evidence="9" id="KW-1185">Reference proteome</keyword>
<dbReference type="Gene3D" id="2.60.120.380">
    <property type="match status" value="2"/>
</dbReference>
<dbReference type="GO" id="GO:0006508">
    <property type="term" value="P:proteolysis"/>
    <property type="evidence" value="ECO:0007669"/>
    <property type="project" value="UniProtKB-KW"/>
</dbReference>
<feature type="region of interest" description="Disordered" evidence="7">
    <location>
        <begin position="680"/>
        <end position="709"/>
    </location>
</feature>
<dbReference type="InterPro" id="IPR036213">
    <property type="entry name" value="Calpain_III_sf"/>
</dbReference>
<name>A0A979EJQ5_ICTPU</name>
<dbReference type="PANTHER" id="PTHR10183">
    <property type="entry name" value="CALPAIN"/>
    <property type="match status" value="1"/>
</dbReference>
<dbReference type="FunFam" id="2.60.120.380:FF:000006">
    <property type="entry name" value="Calpain 10"/>
    <property type="match status" value="1"/>
</dbReference>
<dbReference type="Pfam" id="PF00648">
    <property type="entry name" value="Peptidase_C2"/>
    <property type="match status" value="2"/>
</dbReference>
<dbReference type="CTD" id="11132"/>
<evidence type="ECO:0000256" key="2">
    <source>
        <dbReference type="ARBA" id="ARBA00022670"/>
    </source>
</evidence>
<dbReference type="PROSITE" id="PS50203">
    <property type="entry name" value="CALPAIN_CAT"/>
    <property type="match status" value="1"/>
</dbReference>
<gene>
    <name evidence="10 11" type="primary">capn10</name>
</gene>
<dbReference type="PROSITE" id="PS00139">
    <property type="entry name" value="THIOL_PROTEASE_CYS"/>
    <property type="match status" value="1"/>
</dbReference>
<reference evidence="10 11" key="2">
    <citation type="submission" date="2025-04" db="UniProtKB">
        <authorList>
            <consortium name="RefSeq"/>
        </authorList>
    </citation>
    <scope>IDENTIFICATION</scope>
    <source>
        <tissue evidence="10 11">Blood</tissue>
    </source>
</reference>
<keyword evidence="2 6" id="KW-0645">Protease</keyword>
<dbReference type="RefSeq" id="XP_047009602.1">
    <property type="nucleotide sequence ID" value="XM_047153646.1"/>
</dbReference>
<evidence type="ECO:0000256" key="3">
    <source>
        <dbReference type="ARBA" id="ARBA00022801"/>
    </source>
</evidence>
<evidence type="ECO:0000259" key="8">
    <source>
        <dbReference type="PROSITE" id="PS50203"/>
    </source>
</evidence>
<organism evidence="9 10">
    <name type="scientific">Ictalurus punctatus</name>
    <name type="common">Channel catfish</name>
    <name type="synonym">Silurus punctatus</name>
    <dbReference type="NCBI Taxonomy" id="7998"/>
    <lineage>
        <taxon>Eukaryota</taxon>
        <taxon>Metazoa</taxon>
        <taxon>Chordata</taxon>
        <taxon>Craniata</taxon>
        <taxon>Vertebrata</taxon>
        <taxon>Euteleostomi</taxon>
        <taxon>Actinopterygii</taxon>
        <taxon>Neopterygii</taxon>
        <taxon>Teleostei</taxon>
        <taxon>Ostariophysi</taxon>
        <taxon>Siluriformes</taxon>
        <taxon>Ictaluridae</taxon>
        <taxon>Ictalurus</taxon>
    </lineage>
</organism>
<proteinExistence type="inferred from homology"/>
<evidence type="ECO:0000256" key="6">
    <source>
        <dbReference type="PROSITE-ProRule" id="PRU00239"/>
    </source>
</evidence>
<dbReference type="GO" id="GO:0004198">
    <property type="term" value="F:calcium-dependent cysteine-type endopeptidase activity"/>
    <property type="evidence" value="ECO:0007669"/>
    <property type="project" value="InterPro"/>
</dbReference>
<evidence type="ECO:0000256" key="7">
    <source>
        <dbReference type="SAM" id="MobiDB-lite"/>
    </source>
</evidence>
<feature type="domain" description="Calpain catalytic" evidence="8">
    <location>
        <begin position="8"/>
        <end position="364"/>
    </location>
</feature>
<dbReference type="RefSeq" id="XP_047009603.1">
    <property type="nucleotide sequence ID" value="XM_047153647.1"/>
</dbReference>
<comment type="similarity">
    <text evidence="1">Belongs to the peptidase C2 family.</text>
</comment>
<dbReference type="InterPro" id="IPR022682">
    <property type="entry name" value="Calpain_domain_III"/>
</dbReference>
<dbReference type="InterPro" id="IPR038765">
    <property type="entry name" value="Papain-like_cys_pep_sf"/>
</dbReference>
<dbReference type="InterPro" id="IPR022683">
    <property type="entry name" value="Calpain_III"/>
</dbReference>
<dbReference type="Pfam" id="PF01067">
    <property type="entry name" value="Calpain_III"/>
    <property type="match status" value="2"/>
</dbReference>
<evidence type="ECO:0000313" key="11">
    <source>
        <dbReference type="RefSeq" id="XP_047009603.1"/>
    </source>
</evidence>
<dbReference type="InterPro" id="IPR022684">
    <property type="entry name" value="Calpain_cysteine_protease"/>
</dbReference>
<dbReference type="SUPFAM" id="SSF54001">
    <property type="entry name" value="Cysteine proteinases"/>
    <property type="match status" value="1"/>
</dbReference>
<dbReference type="InterPro" id="IPR001300">
    <property type="entry name" value="Peptidase_C2_calpain_cat"/>
</dbReference>
<evidence type="ECO:0000256" key="5">
    <source>
        <dbReference type="PIRSR" id="PIRSR622684-1"/>
    </source>
</evidence>
<evidence type="ECO:0000313" key="9">
    <source>
        <dbReference type="Proteomes" id="UP000221080"/>
    </source>
</evidence>
<dbReference type="SMART" id="SM00230">
    <property type="entry name" value="CysPc"/>
    <property type="match status" value="1"/>
</dbReference>
<dbReference type="PRINTS" id="PR00704">
    <property type="entry name" value="CALPAIN"/>
</dbReference>
<evidence type="ECO:0000313" key="10">
    <source>
        <dbReference type="RefSeq" id="XP_047009602.1"/>
    </source>
</evidence>
<keyword evidence="4 6" id="KW-0788">Thiol protease</keyword>
<dbReference type="OrthoDB" id="167576at2759"/>
<dbReference type="Gene3D" id="3.90.70.10">
    <property type="entry name" value="Cysteine proteinases"/>
    <property type="match status" value="1"/>
</dbReference>
<sequence>MTAEKDGLFEDPNFKADDSALFSDYTTPLSRLTGKVTWLRPKEICKSPCLFPDDFTEAYPKQGILGDCWLLCACNMLLKSRYLLDQRHRESHCCVTDSGSPILFRVWVTLCVKFLQLSLCPHGFLQGFLVSYDFSRFLPPRTIMPVMPPGQCVWGKRGYTGQFWFQFWRNGHWTKVQIDDRLPCINNTLCFSRCHSPMAFWVALLEKAYAKLHGSYERLWAGQVCEAVVDLSGGVAERWSLKKSVNTPGGKSLFPELSEEMRKQSYISCCVHEAPMGASEQGQFHALNVLEWKDVKTSAGAQVQLLQIRNPWGRRCWEGAWTERGYGWTLLDPSCSADLLGHTKEGEFWVDEMEFRQKFDEVTVGYPISEDHCLQSIYTGSLLTHTQQIGGSWVKGHSAGGCRNNSSYSSNPKFWLKVREGGEVLMSLLQHGPWSSLYNSQKRKSVGNTPQHPYYQAIALHVWKVDKKRFNLTRILNSTPCASSHTHTYEREVVVHAHLSAGFYLLVPSTFLQGAQGHFLLRVHATCPTYLSTVKVSVQQECVEGEWEMASVRGCWTVGSTAGGSRNFPSHGQNPHVPLIVTYDPGGTNVRITLRQHMPENSLHAIGFHIYKVPSEVDCMVISGTVCPVASCVPHAHSQEISVQCRLPPAGYVILPSTYQPDCSAEYTLTIAQKIPRVAGESGANPREHRAQGGVHPGQGASPSQGTKKAISCQEHLGQAVQETSHVSVMGL</sequence>
<dbReference type="SUPFAM" id="SSF49758">
    <property type="entry name" value="Calpain large subunit, middle domain (domain III)"/>
    <property type="match status" value="2"/>
</dbReference>
<dbReference type="GeneTree" id="ENSGT00940000159706"/>
<feature type="active site" evidence="5 6">
    <location>
        <position position="310"/>
    </location>
</feature>
<dbReference type="InterPro" id="IPR000169">
    <property type="entry name" value="Pept_cys_AS"/>
</dbReference>
<protein>
    <submittedName>
        <fullName evidence="10 11">Calpain-10 isoform X1</fullName>
    </submittedName>
</protein>
<dbReference type="PANTHER" id="PTHR10183:SF30">
    <property type="entry name" value="CALPAIN-10"/>
    <property type="match status" value="1"/>
</dbReference>
<dbReference type="GeneID" id="108261063"/>
<feature type="active site" evidence="5 6">
    <location>
        <position position="285"/>
    </location>
</feature>
<evidence type="ECO:0000256" key="1">
    <source>
        <dbReference type="ARBA" id="ARBA00007623"/>
    </source>
</evidence>